<proteinExistence type="predicted"/>
<dbReference type="PANTHER" id="PTHR46336:SF18">
    <property type="entry name" value="BTB_POZ DOMAIN-CONTAINING PROTEIN POB1-LIKE"/>
    <property type="match status" value="1"/>
</dbReference>
<dbReference type="Proteomes" id="UP000694930">
    <property type="component" value="Chromosome 8"/>
</dbReference>
<evidence type="ECO:0000313" key="2">
    <source>
        <dbReference type="RefSeq" id="XP_027775145.1"/>
    </source>
</evidence>
<keyword evidence="1" id="KW-1185">Reference proteome</keyword>
<reference evidence="1" key="1">
    <citation type="journal article" date="2014" name="Nat. Genet.">
        <title>The genome of the stress-tolerant wild tomato species Solanum pennellii.</title>
        <authorList>
            <person name="Bolger A."/>
            <person name="Scossa F."/>
            <person name="Bolger M.E."/>
            <person name="Lanz C."/>
            <person name="Maumus F."/>
            <person name="Tohge T."/>
            <person name="Quesneville H."/>
            <person name="Alseekh S."/>
            <person name="Sorensen I."/>
            <person name="Lichtenstein G."/>
            <person name="Fich E.A."/>
            <person name="Conte M."/>
            <person name="Keller H."/>
            <person name="Schneeberger K."/>
            <person name="Schwacke R."/>
            <person name="Ofner I."/>
            <person name="Vrebalov J."/>
            <person name="Xu Y."/>
            <person name="Osorio S."/>
            <person name="Aflitos S.A."/>
            <person name="Schijlen E."/>
            <person name="Jimenez-Gomez J.M."/>
            <person name="Ryngajllo M."/>
            <person name="Kimura S."/>
            <person name="Kumar R."/>
            <person name="Koenig D."/>
            <person name="Headland L.R."/>
            <person name="Maloof J.N."/>
            <person name="Sinha N."/>
            <person name="van Ham R.C."/>
            <person name="Lankhorst R.K."/>
            <person name="Mao L."/>
            <person name="Vogel A."/>
            <person name="Arsova B."/>
            <person name="Panstruga R."/>
            <person name="Fei Z."/>
            <person name="Rose J.K."/>
            <person name="Zamir D."/>
            <person name="Carrari F."/>
            <person name="Giovannoni J.J."/>
            <person name="Weigel D."/>
            <person name="Usadel B."/>
            <person name="Fernie A.R."/>
        </authorList>
    </citation>
    <scope>NUCLEOTIDE SEQUENCE [LARGE SCALE GENOMIC DNA]</scope>
    <source>
        <strain evidence="1">cv. LA0716</strain>
    </source>
</reference>
<dbReference type="InterPro" id="IPR045890">
    <property type="entry name" value="POB1-like"/>
</dbReference>
<protein>
    <submittedName>
        <fullName evidence="2">BTB/POZ domain-containing protein POB1-like</fullName>
    </submittedName>
</protein>
<dbReference type="RefSeq" id="XP_027775145.1">
    <property type="nucleotide sequence ID" value="XM_027919344.1"/>
</dbReference>
<gene>
    <name evidence="2" type="primary">LOC107028222</name>
</gene>
<dbReference type="SUPFAM" id="SSF49599">
    <property type="entry name" value="TRAF domain-like"/>
    <property type="match status" value="1"/>
</dbReference>
<sequence length="183" mass="21117">MNYLLTSNVSEPQPDYGFAFNNRNYSDRVLMIEVVPDLMELKPEDCCNVDDSAWKGKRKREEIKTRRNGKLYSQVFHLGRQELFLSAHCNIDQQGVEHCLGLFLGMQGEESEPIAVDYEFSVRLRPDNEFVSMYKGSHTLNNGIVVGCRNLCDISWTPFLNEDCLYFIDGVLHIRAEISVIRE</sequence>
<organism evidence="1 2">
    <name type="scientific">Solanum pennellii</name>
    <name type="common">Tomato</name>
    <name type="synonym">Lycopersicon pennellii</name>
    <dbReference type="NCBI Taxonomy" id="28526"/>
    <lineage>
        <taxon>Eukaryota</taxon>
        <taxon>Viridiplantae</taxon>
        <taxon>Streptophyta</taxon>
        <taxon>Embryophyta</taxon>
        <taxon>Tracheophyta</taxon>
        <taxon>Spermatophyta</taxon>
        <taxon>Magnoliopsida</taxon>
        <taxon>eudicotyledons</taxon>
        <taxon>Gunneridae</taxon>
        <taxon>Pentapetalae</taxon>
        <taxon>asterids</taxon>
        <taxon>lamiids</taxon>
        <taxon>Solanales</taxon>
        <taxon>Solanaceae</taxon>
        <taxon>Solanoideae</taxon>
        <taxon>Solaneae</taxon>
        <taxon>Solanum</taxon>
        <taxon>Solanum subgen. Lycopersicon</taxon>
    </lineage>
</organism>
<reference evidence="2" key="2">
    <citation type="submission" date="2025-08" db="UniProtKB">
        <authorList>
            <consortium name="RefSeq"/>
        </authorList>
    </citation>
    <scope>IDENTIFICATION</scope>
</reference>
<dbReference type="GeneID" id="107028222"/>
<evidence type="ECO:0000313" key="1">
    <source>
        <dbReference type="Proteomes" id="UP000694930"/>
    </source>
</evidence>
<name>A0ABM1VHC7_SOLPN</name>
<dbReference type="InterPro" id="IPR008974">
    <property type="entry name" value="TRAF-like"/>
</dbReference>
<accession>A0ABM1VHC7</accession>
<dbReference type="PANTHER" id="PTHR46336">
    <property type="entry name" value="OS02G0260700 PROTEIN"/>
    <property type="match status" value="1"/>
</dbReference>
<dbReference type="Gene3D" id="2.60.210.10">
    <property type="entry name" value="Apoptosis, Tumor Necrosis Factor Receptor Associated Protein 2, Chain A"/>
    <property type="match status" value="1"/>
</dbReference>